<dbReference type="GO" id="GO:0006879">
    <property type="term" value="P:intracellular iron ion homeostasis"/>
    <property type="evidence" value="ECO:0007669"/>
    <property type="project" value="TreeGrafter"/>
</dbReference>
<dbReference type="PANTHER" id="PTHR32361">
    <property type="entry name" value="FERRIC/CUPRIC REDUCTASE TRANSMEMBRANE COMPONENT"/>
    <property type="match status" value="1"/>
</dbReference>
<dbReference type="GO" id="GO:0015677">
    <property type="term" value="P:copper ion import"/>
    <property type="evidence" value="ECO:0007669"/>
    <property type="project" value="TreeGrafter"/>
</dbReference>
<evidence type="ECO:0000256" key="6">
    <source>
        <dbReference type="ARBA" id="ARBA00023002"/>
    </source>
</evidence>
<dbReference type="AlphaFoldDB" id="A0A2S6C6F3"/>
<dbReference type="OrthoDB" id="4494341at2759"/>
<dbReference type="InterPro" id="IPR013121">
    <property type="entry name" value="Fe_red_NAD-bd_6"/>
</dbReference>
<dbReference type="Gene3D" id="3.40.50.80">
    <property type="entry name" value="Nucleotide-binding domain of ferredoxin-NADP reductase (FNR) module"/>
    <property type="match status" value="1"/>
</dbReference>
<dbReference type="GO" id="GO:0005886">
    <property type="term" value="C:plasma membrane"/>
    <property type="evidence" value="ECO:0007669"/>
    <property type="project" value="TreeGrafter"/>
</dbReference>
<dbReference type="InterPro" id="IPR039261">
    <property type="entry name" value="FNR_nucleotide-bd"/>
</dbReference>
<evidence type="ECO:0000256" key="1">
    <source>
        <dbReference type="ARBA" id="ARBA00004141"/>
    </source>
</evidence>
<evidence type="ECO:0000256" key="8">
    <source>
        <dbReference type="ARBA" id="ARBA00023136"/>
    </source>
</evidence>
<dbReference type="CDD" id="cd06186">
    <property type="entry name" value="NOX_Duox_like_FAD_NADP"/>
    <property type="match status" value="1"/>
</dbReference>
<sequence length="679" mass="76770">MPGVPFASDAGHVMSPPNPDALSGALLPRAEVQDFGLSLNPSAAATPFTHGLKGVNQYLNYLLANVLVLSFMILLAGTLIYRWIQMIHKHMRHLFTMGGQRDQRYFMHNHTKVWPWIKRYVLYAPFWRVRHNREFTLWQKQVTVGTLPSRFHSFLLFVYLASNAGYCAALDYTQPTPSVVAEFRGRTGVLAALNMIPTVLFALRNNPMIPLLRVPYDTFNLLHRWTARMMVLESILHTVAWGVNAWSAGGSKQLGLSLSTSVSYSWGMVGSAVFTYLVIASCGPIRHHFYEFFINSHRILAFLGIIGVYVHLDAAKLPMLPYVQLSLIFWATELVARTYRILYYNWSRKRGWTKVTIEWLPAEACRVTYQISRPWKWRPGAHVHAYLPSIAWVGSHPFSVAWAENRPLHPPTMEIEMEKLPPMTTGVFSDQVRQSMLARQSMMGRVQIPTKPITLAEMANVAEVAHKPADGNITVTGNAKVTNISLVIRAREGMTRKMYERLLKNDRRPITTWGFMEGPYGGHDSLSSYGTVILFAGGIGITHSIGYVHDLMSQYAAGMSSTRKILLVWSVPNTECLEWVRIWMDQILRMEHRRELLKIQLFITKPRHRGEVVSSTGSVQMFPGRCRPRAVIEKEIPDRIGSVGVTVCGPGALADDVRAACRAHVEDASLDFIEEAFTY</sequence>
<evidence type="ECO:0000256" key="3">
    <source>
        <dbReference type="ARBA" id="ARBA00022448"/>
    </source>
</evidence>
<keyword evidence="12" id="KW-1185">Reference proteome</keyword>
<dbReference type="SFLD" id="SFLDG01168">
    <property type="entry name" value="Ferric_reductase_subgroup_(FRE"/>
    <property type="match status" value="1"/>
</dbReference>
<dbReference type="STRING" id="357750.A0A2S6C6F3"/>
<comment type="caution">
    <text evidence="11">The sequence shown here is derived from an EMBL/GenBank/DDBJ whole genome shotgun (WGS) entry which is preliminary data.</text>
</comment>
<keyword evidence="7" id="KW-0406">Ion transport</keyword>
<dbReference type="InterPro" id="IPR051410">
    <property type="entry name" value="Ferric/Cupric_Reductase"/>
</dbReference>
<keyword evidence="6" id="KW-0560">Oxidoreductase</keyword>
<dbReference type="InterPro" id="IPR017927">
    <property type="entry name" value="FAD-bd_FR_type"/>
</dbReference>
<dbReference type="SUPFAM" id="SSF52343">
    <property type="entry name" value="Ferredoxin reductase-like, C-terminal NADP-linked domain"/>
    <property type="match status" value="1"/>
</dbReference>
<protein>
    <recommendedName>
        <fullName evidence="10">FAD-binding FR-type domain-containing protein</fullName>
    </recommendedName>
</protein>
<keyword evidence="3" id="KW-0813">Transport</keyword>
<proteinExistence type="inferred from homology"/>
<comment type="subcellular location">
    <subcellularLocation>
        <location evidence="1">Membrane</location>
        <topology evidence="1">Multi-pass membrane protein</topology>
    </subcellularLocation>
</comment>
<dbReference type="Proteomes" id="UP000237631">
    <property type="component" value="Unassembled WGS sequence"/>
</dbReference>
<dbReference type="PANTHER" id="PTHR32361:SF12">
    <property type="entry name" value="PUTATIVE (AFU_ORTHOLOGUE AFUA_1G14340)-RELATED"/>
    <property type="match status" value="1"/>
</dbReference>
<feature type="transmembrane region" description="Helical" evidence="9">
    <location>
        <begin position="225"/>
        <end position="243"/>
    </location>
</feature>
<feature type="transmembrane region" description="Helical" evidence="9">
    <location>
        <begin position="263"/>
        <end position="280"/>
    </location>
</feature>
<reference evidence="12" key="1">
    <citation type="journal article" date="2017" name="bioRxiv">
        <title>Conservation of a gene cluster reveals novel cercosporin biosynthetic mechanisms and extends production to the genus Colletotrichum.</title>
        <authorList>
            <person name="de Jonge R."/>
            <person name="Ebert M.K."/>
            <person name="Huitt-Roehl C.R."/>
            <person name="Pal P."/>
            <person name="Suttle J.C."/>
            <person name="Spanner R.E."/>
            <person name="Neubauer J.D."/>
            <person name="Jurick W.M.II."/>
            <person name="Stott K.A."/>
            <person name="Secor G.A."/>
            <person name="Thomma B.P.H.J."/>
            <person name="Van de Peer Y."/>
            <person name="Townsend C.A."/>
            <person name="Bolton M.D."/>
        </authorList>
    </citation>
    <scope>NUCLEOTIDE SEQUENCE [LARGE SCALE GENOMIC DNA]</scope>
    <source>
        <strain evidence="12">CBS538.71</strain>
    </source>
</reference>
<dbReference type="Pfam" id="PF08030">
    <property type="entry name" value="NAD_binding_6"/>
    <property type="match status" value="1"/>
</dbReference>
<feature type="transmembrane region" description="Helical" evidence="9">
    <location>
        <begin position="61"/>
        <end position="84"/>
    </location>
</feature>
<dbReference type="GO" id="GO:0000293">
    <property type="term" value="F:ferric-chelate reductase activity"/>
    <property type="evidence" value="ECO:0007669"/>
    <property type="project" value="UniProtKB-ARBA"/>
</dbReference>
<evidence type="ECO:0000313" key="12">
    <source>
        <dbReference type="Proteomes" id="UP000237631"/>
    </source>
</evidence>
<feature type="transmembrane region" description="Helical" evidence="9">
    <location>
        <begin position="292"/>
        <end position="310"/>
    </location>
</feature>
<keyword evidence="8 9" id="KW-0472">Membrane</keyword>
<evidence type="ECO:0000256" key="9">
    <source>
        <dbReference type="SAM" id="Phobius"/>
    </source>
</evidence>
<dbReference type="Pfam" id="PF01794">
    <property type="entry name" value="Ferric_reduct"/>
    <property type="match status" value="1"/>
</dbReference>
<dbReference type="SFLD" id="SFLDS00052">
    <property type="entry name" value="Ferric_Reductase_Domain"/>
    <property type="match status" value="1"/>
</dbReference>
<evidence type="ECO:0000256" key="4">
    <source>
        <dbReference type="ARBA" id="ARBA00022692"/>
    </source>
</evidence>
<evidence type="ECO:0000313" key="11">
    <source>
        <dbReference type="EMBL" id="PPJ55296.1"/>
    </source>
</evidence>
<dbReference type="EMBL" id="PNEN01000544">
    <property type="protein sequence ID" value="PPJ55296.1"/>
    <property type="molecule type" value="Genomic_DNA"/>
</dbReference>
<keyword evidence="4 9" id="KW-0812">Transmembrane</keyword>
<organism evidence="11 12">
    <name type="scientific">Cercospora berteroae</name>
    <dbReference type="NCBI Taxonomy" id="357750"/>
    <lineage>
        <taxon>Eukaryota</taxon>
        <taxon>Fungi</taxon>
        <taxon>Dikarya</taxon>
        <taxon>Ascomycota</taxon>
        <taxon>Pezizomycotina</taxon>
        <taxon>Dothideomycetes</taxon>
        <taxon>Dothideomycetidae</taxon>
        <taxon>Mycosphaerellales</taxon>
        <taxon>Mycosphaerellaceae</taxon>
        <taxon>Cercospora</taxon>
    </lineage>
</organism>
<evidence type="ECO:0000259" key="10">
    <source>
        <dbReference type="PROSITE" id="PS51384"/>
    </source>
</evidence>
<name>A0A2S6C6F3_9PEZI</name>
<evidence type="ECO:0000256" key="5">
    <source>
        <dbReference type="ARBA" id="ARBA00022989"/>
    </source>
</evidence>
<gene>
    <name evidence="11" type="ORF">CBER1_06411</name>
</gene>
<dbReference type="PROSITE" id="PS51384">
    <property type="entry name" value="FAD_FR"/>
    <property type="match status" value="1"/>
</dbReference>
<feature type="domain" description="FAD-binding FR-type" evidence="10">
    <location>
        <begin position="347"/>
        <end position="526"/>
    </location>
</feature>
<evidence type="ECO:0000256" key="7">
    <source>
        <dbReference type="ARBA" id="ARBA00023065"/>
    </source>
</evidence>
<dbReference type="GO" id="GO:0006826">
    <property type="term" value="P:iron ion transport"/>
    <property type="evidence" value="ECO:0007669"/>
    <property type="project" value="TreeGrafter"/>
</dbReference>
<dbReference type="InterPro" id="IPR013130">
    <property type="entry name" value="Fe3_Rdtase_TM_dom"/>
</dbReference>
<evidence type="ECO:0000256" key="2">
    <source>
        <dbReference type="ARBA" id="ARBA00006278"/>
    </source>
</evidence>
<comment type="similarity">
    <text evidence="2">Belongs to the ferric reductase (FRE) family.</text>
</comment>
<keyword evidence="5 9" id="KW-1133">Transmembrane helix</keyword>
<accession>A0A2S6C6F3</accession>